<evidence type="ECO:0000313" key="1">
    <source>
        <dbReference type="EMBL" id="MCY9609257.1"/>
    </source>
</evidence>
<sequence>MVSWTRSEIGGNMKIVDFNASGFCGFEPEESILIDTGVLYAYFNPFDAYHATVKNLFDTYVFNNEDVLFLFVNPTIINEIVNLAQRALAQYLIACPHESDNFTQKDKEAVRDKIMRFVRI</sequence>
<protein>
    <submittedName>
        <fullName evidence="1">Uncharacterized protein</fullName>
    </submittedName>
</protein>
<accession>A0ABT4FYL6</accession>
<evidence type="ECO:0000313" key="2">
    <source>
        <dbReference type="Proteomes" id="UP001209276"/>
    </source>
</evidence>
<dbReference type="Gene3D" id="3.40.50.1010">
    <property type="entry name" value="5'-nuclease"/>
    <property type="match status" value="1"/>
</dbReference>
<proteinExistence type="predicted"/>
<dbReference type="Proteomes" id="UP001209276">
    <property type="component" value="Unassembled WGS sequence"/>
</dbReference>
<comment type="caution">
    <text evidence="1">The sequence shown here is derived from an EMBL/GenBank/DDBJ whole genome shotgun (WGS) entry which is preliminary data.</text>
</comment>
<reference evidence="1 2" key="1">
    <citation type="submission" date="2022-05" db="EMBL/GenBank/DDBJ databases">
        <title>Genome Sequencing of Bee-Associated Microbes.</title>
        <authorList>
            <person name="Dunlap C."/>
        </authorList>
    </citation>
    <scope>NUCLEOTIDE SEQUENCE [LARGE SCALE GENOMIC DNA]</scope>
    <source>
        <strain evidence="1 2">NRRL B-14613</strain>
    </source>
</reference>
<name>A0ABT4FYL6_PANTH</name>
<dbReference type="SUPFAM" id="SSF88723">
    <property type="entry name" value="PIN domain-like"/>
    <property type="match status" value="1"/>
</dbReference>
<dbReference type="InterPro" id="IPR029060">
    <property type="entry name" value="PIN-like_dom_sf"/>
</dbReference>
<keyword evidence="2" id="KW-1185">Reference proteome</keyword>
<gene>
    <name evidence="1" type="ORF">M5W83_19095</name>
</gene>
<organism evidence="1 2">
    <name type="scientific">Paenibacillus thiaminolyticus</name>
    <name type="common">Bacillus thiaminolyticus</name>
    <dbReference type="NCBI Taxonomy" id="49283"/>
    <lineage>
        <taxon>Bacteria</taxon>
        <taxon>Bacillati</taxon>
        <taxon>Bacillota</taxon>
        <taxon>Bacilli</taxon>
        <taxon>Bacillales</taxon>
        <taxon>Paenibacillaceae</taxon>
        <taxon>Paenibacillus</taxon>
    </lineage>
</organism>
<dbReference type="EMBL" id="JAMDMM010000037">
    <property type="protein sequence ID" value="MCY9609257.1"/>
    <property type="molecule type" value="Genomic_DNA"/>
</dbReference>